<dbReference type="Pfam" id="PF09992">
    <property type="entry name" value="NAGPA"/>
    <property type="match status" value="1"/>
</dbReference>
<dbReference type="GO" id="GO:0016798">
    <property type="term" value="F:hydrolase activity, acting on glycosyl bonds"/>
    <property type="evidence" value="ECO:0007669"/>
    <property type="project" value="UniProtKB-KW"/>
</dbReference>
<dbReference type="Proteomes" id="UP000561438">
    <property type="component" value="Unassembled WGS sequence"/>
</dbReference>
<keyword evidence="2" id="KW-0326">Glycosidase</keyword>
<dbReference type="EMBL" id="JABWGV010000001">
    <property type="protein sequence ID" value="NVD43864.1"/>
    <property type="molecule type" value="Genomic_DNA"/>
</dbReference>
<dbReference type="InterPro" id="IPR018711">
    <property type="entry name" value="NAGPA"/>
</dbReference>
<sequence>MKRVFSAAVLVPLAVLTSACDEQPEGEPVVRTEIRDTAGGAAGASPSPASSDSRAQMESSCRPVIFEDEPFVHCVAVPSRHHIVTALADGEGTPFRSLAAYASARSAEAAPIAFAMNGGMYNDAGQPVGYFVEGSDRKVELNRNGGPGNFHMQPNGVFFGSGDTWEVRSTEDFLANVTERPEFGTQSGPMLVIGGKLHPDISNNGESQLIRNAVGVDEKGRAHFVISNGPVSFGKLARLYRDELNVPNALYLDGNVSALWNPAGGRLDSGAPIGPMIVVEKKPAS</sequence>
<proteinExistence type="predicted"/>
<keyword evidence="2" id="KW-0378">Hydrolase</keyword>
<gene>
    <name evidence="2" type="ORF">HUV48_02385</name>
</gene>
<dbReference type="AlphaFoldDB" id="A0A850GWC6"/>
<evidence type="ECO:0000313" key="3">
    <source>
        <dbReference type="Proteomes" id="UP000561438"/>
    </source>
</evidence>
<reference evidence="2 3" key="1">
    <citation type="submission" date="2020-06" db="EMBL/GenBank/DDBJ databases">
        <title>Altererythrobacter sp. HHU K3-1.</title>
        <authorList>
            <person name="Zhang D."/>
            <person name="Xue H."/>
        </authorList>
    </citation>
    <scope>NUCLEOTIDE SEQUENCE [LARGE SCALE GENOMIC DNA]</scope>
    <source>
        <strain evidence="2 3">HHU K3-1</strain>
    </source>
</reference>
<protein>
    <submittedName>
        <fullName evidence="2">Phosphodiester glycosidase family protein</fullName>
    </submittedName>
</protein>
<evidence type="ECO:0000259" key="1">
    <source>
        <dbReference type="Pfam" id="PF09992"/>
    </source>
</evidence>
<accession>A0A850GWC6</accession>
<name>A0A850GWC6_9SPHN</name>
<dbReference type="PROSITE" id="PS51257">
    <property type="entry name" value="PROKAR_LIPOPROTEIN"/>
    <property type="match status" value="1"/>
</dbReference>
<dbReference type="RefSeq" id="WP_176266160.1">
    <property type="nucleotide sequence ID" value="NZ_JABWGV010000001.1"/>
</dbReference>
<evidence type="ECO:0000313" key="2">
    <source>
        <dbReference type="EMBL" id="NVD43864.1"/>
    </source>
</evidence>
<organism evidence="2 3">
    <name type="scientific">Qipengyuania atrilutea</name>
    <dbReference type="NCBI Taxonomy" id="2744473"/>
    <lineage>
        <taxon>Bacteria</taxon>
        <taxon>Pseudomonadati</taxon>
        <taxon>Pseudomonadota</taxon>
        <taxon>Alphaproteobacteria</taxon>
        <taxon>Sphingomonadales</taxon>
        <taxon>Erythrobacteraceae</taxon>
        <taxon>Qipengyuania</taxon>
    </lineage>
</organism>
<keyword evidence="3" id="KW-1185">Reference proteome</keyword>
<feature type="domain" description="Phosphodiester glycosidase" evidence="1">
    <location>
        <begin position="113"/>
        <end position="259"/>
    </location>
</feature>
<comment type="caution">
    <text evidence="2">The sequence shown here is derived from an EMBL/GenBank/DDBJ whole genome shotgun (WGS) entry which is preliminary data.</text>
</comment>